<comment type="caution">
    <text evidence="2">The sequence shown here is derived from an EMBL/GenBank/DDBJ whole genome shotgun (WGS) entry which is preliminary data.</text>
</comment>
<dbReference type="SUPFAM" id="SSF51182">
    <property type="entry name" value="RmlC-like cupins"/>
    <property type="match status" value="1"/>
</dbReference>
<evidence type="ECO:0000259" key="1">
    <source>
        <dbReference type="Pfam" id="PF07883"/>
    </source>
</evidence>
<dbReference type="InterPro" id="IPR011051">
    <property type="entry name" value="RmlC_Cupin_sf"/>
</dbReference>
<proteinExistence type="predicted"/>
<name>A0ABU2C435_9BURK</name>
<evidence type="ECO:0000313" key="3">
    <source>
        <dbReference type="Proteomes" id="UP001180487"/>
    </source>
</evidence>
<feature type="domain" description="Cupin type-2" evidence="1">
    <location>
        <begin position="22"/>
        <end position="73"/>
    </location>
</feature>
<reference evidence="2 3" key="1">
    <citation type="submission" date="2023-07" db="EMBL/GenBank/DDBJ databases">
        <title>Sorghum-associated microbial communities from plants grown in Nebraska, USA.</title>
        <authorList>
            <person name="Schachtman D."/>
        </authorList>
    </citation>
    <scope>NUCLEOTIDE SEQUENCE [LARGE SCALE GENOMIC DNA]</scope>
    <source>
        <strain evidence="2 3">BE313</strain>
    </source>
</reference>
<dbReference type="InterPro" id="IPR014710">
    <property type="entry name" value="RmlC-like_jellyroll"/>
</dbReference>
<accession>A0ABU2C435</accession>
<protein>
    <submittedName>
        <fullName evidence="2">Quercetin dioxygenase-like cupin family protein</fullName>
    </submittedName>
</protein>
<dbReference type="Proteomes" id="UP001180487">
    <property type="component" value="Unassembled WGS sequence"/>
</dbReference>
<sequence length="88" mass="9654">MQPEDFAVILAQEGFQPPLTITREPNGHMGTHTHAFEAKALVLSGEISISVDGVESLYEPGQVFHLRAQVPHAEQYGPQGVEYLVGRK</sequence>
<dbReference type="EMBL" id="JAVDXT010000001">
    <property type="protein sequence ID" value="MDR7376007.1"/>
    <property type="molecule type" value="Genomic_DNA"/>
</dbReference>
<organism evidence="2 3">
    <name type="scientific">Rhodoferax ferrireducens</name>
    <dbReference type="NCBI Taxonomy" id="192843"/>
    <lineage>
        <taxon>Bacteria</taxon>
        <taxon>Pseudomonadati</taxon>
        <taxon>Pseudomonadota</taxon>
        <taxon>Betaproteobacteria</taxon>
        <taxon>Burkholderiales</taxon>
        <taxon>Comamonadaceae</taxon>
        <taxon>Rhodoferax</taxon>
    </lineage>
</organism>
<gene>
    <name evidence="2" type="ORF">J2X19_000665</name>
</gene>
<dbReference type="Gene3D" id="2.60.120.10">
    <property type="entry name" value="Jelly Rolls"/>
    <property type="match status" value="1"/>
</dbReference>
<keyword evidence="3" id="KW-1185">Reference proteome</keyword>
<dbReference type="Pfam" id="PF07883">
    <property type="entry name" value="Cupin_2"/>
    <property type="match status" value="1"/>
</dbReference>
<dbReference type="InterPro" id="IPR013096">
    <property type="entry name" value="Cupin_2"/>
</dbReference>
<dbReference type="RefSeq" id="WP_310370637.1">
    <property type="nucleotide sequence ID" value="NZ_JAVDXT010000001.1"/>
</dbReference>
<evidence type="ECO:0000313" key="2">
    <source>
        <dbReference type="EMBL" id="MDR7376007.1"/>
    </source>
</evidence>